<evidence type="ECO:0000256" key="3">
    <source>
        <dbReference type="ARBA" id="ARBA00004763"/>
    </source>
</evidence>
<dbReference type="PROSITE" id="PS00793">
    <property type="entry name" value="DHPS_2"/>
    <property type="match status" value="1"/>
</dbReference>
<sequence length="287" mass="31097">MPLDGLGKVPLVMGILNVTPDSFSDGGRYTRVSAALERAREMVEEGADIIDVGGESTRPGAQPVPLEEELRRVVPVVEAIRAELDVPISVDTYKSEVARAALDAGAVMVNDISGLRFSPDMADVVAEHQAHVVVMHMKGTPRDMQKNPYYDDVVEEVKGFFSERLEFLQSMGVDLERVLLDPGIGFGKRVEDNLALIRGIPRFLDLDRPVLIGPSRKSFIGDILGLPVEERLEGTLAAVSVAVFLGATVVRVHDVLAARRAVDMAWALKMGSRFNVQGSALVGRAKG</sequence>
<proteinExistence type="inferred from homology"/>
<keyword evidence="9 12" id="KW-0460">Magnesium</keyword>
<dbReference type="Gene3D" id="3.20.20.20">
    <property type="entry name" value="Dihydropteroate synthase-like"/>
    <property type="match status" value="1"/>
</dbReference>
<protein>
    <recommendedName>
        <fullName evidence="6 12">Dihydropteroate synthase</fullName>
        <shortName evidence="12">DHPS</shortName>
        <ecNumber evidence="5 12">2.5.1.15</ecNumber>
    </recommendedName>
    <alternativeName>
        <fullName evidence="11 12">Dihydropteroate pyrophosphorylase</fullName>
    </alternativeName>
</protein>
<dbReference type="PROSITE" id="PS50972">
    <property type="entry name" value="PTERIN_BINDING"/>
    <property type="match status" value="1"/>
</dbReference>
<evidence type="ECO:0000313" key="14">
    <source>
        <dbReference type="EMBL" id="HDD53403.1"/>
    </source>
</evidence>
<evidence type="ECO:0000256" key="2">
    <source>
        <dbReference type="ARBA" id="ARBA00001946"/>
    </source>
</evidence>
<dbReference type="GO" id="GO:0046872">
    <property type="term" value="F:metal ion binding"/>
    <property type="evidence" value="ECO:0007669"/>
    <property type="project" value="UniProtKB-KW"/>
</dbReference>
<dbReference type="PANTHER" id="PTHR20941">
    <property type="entry name" value="FOLATE SYNTHESIS PROTEINS"/>
    <property type="match status" value="1"/>
</dbReference>
<evidence type="ECO:0000259" key="13">
    <source>
        <dbReference type="PROSITE" id="PS50972"/>
    </source>
</evidence>
<evidence type="ECO:0000256" key="6">
    <source>
        <dbReference type="ARBA" id="ARBA00016919"/>
    </source>
</evidence>
<comment type="function">
    <text evidence="12">Catalyzes the condensation of para-aminobenzoate (pABA) with 6-hydroxymethyl-7,8-dihydropterin diphosphate (DHPt-PP) to form 7,8-dihydropteroate (H2Pte), the immediate precursor of folate derivatives.</text>
</comment>
<comment type="similarity">
    <text evidence="4 12">Belongs to the DHPS family.</text>
</comment>
<evidence type="ECO:0000256" key="10">
    <source>
        <dbReference type="ARBA" id="ARBA00022909"/>
    </source>
</evidence>
<evidence type="ECO:0000256" key="12">
    <source>
        <dbReference type="RuleBase" id="RU361205"/>
    </source>
</evidence>
<keyword evidence="7 12" id="KW-0808">Transferase</keyword>
<comment type="pathway">
    <text evidence="3 12">Cofactor biosynthesis; tetrahydrofolate biosynthesis; 7,8-dihydrofolate from 2-amino-4-hydroxy-6-hydroxymethyl-7,8-dihydropteridine diphosphate and 4-aminobenzoate: step 1/2.</text>
</comment>
<dbReference type="NCBIfam" id="TIGR01496">
    <property type="entry name" value="DHPS"/>
    <property type="match status" value="1"/>
</dbReference>
<dbReference type="GO" id="GO:0005829">
    <property type="term" value="C:cytosol"/>
    <property type="evidence" value="ECO:0007669"/>
    <property type="project" value="TreeGrafter"/>
</dbReference>
<dbReference type="GO" id="GO:0046656">
    <property type="term" value="P:folic acid biosynthetic process"/>
    <property type="evidence" value="ECO:0007669"/>
    <property type="project" value="UniProtKB-KW"/>
</dbReference>
<dbReference type="UniPathway" id="UPA00077">
    <property type="reaction ID" value="UER00156"/>
</dbReference>
<evidence type="ECO:0000256" key="5">
    <source>
        <dbReference type="ARBA" id="ARBA00012458"/>
    </source>
</evidence>
<comment type="caution">
    <text evidence="14">The sequence shown here is derived from an EMBL/GenBank/DDBJ whole genome shotgun (WGS) entry which is preliminary data.</text>
</comment>
<keyword evidence="10 12" id="KW-0289">Folate biosynthesis</keyword>
<dbReference type="GO" id="GO:0046654">
    <property type="term" value="P:tetrahydrofolate biosynthetic process"/>
    <property type="evidence" value="ECO:0007669"/>
    <property type="project" value="UniProtKB-UniPathway"/>
</dbReference>
<comment type="catalytic activity">
    <reaction evidence="1">
        <text>(7,8-dihydropterin-6-yl)methyl diphosphate + 4-aminobenzoate = 7,8-dihydropteroate + diphosphate</text>
        <dbReference type="Rhea" id="RHEA:19949"/>
        <dbReference type="ChEBI" id="CHEBI:17836"/>
        <dbReference type="ChEBI" id="CHEBI:17839"/>
        <dbReference type="ChEBI" id="CHEBI:33019"/>
        <dbReference type="ChEBI" id="CHEBI:72950"/>
        <dbReference type="EC" id="2.5.1.15"/>
    </reaction>
</comment>
<comment type="cofactor">
    <cofactor evidence="2 12">
        <name>Mg(2+)</name>
        <dbReference type="ChEBI" id="CHEBI:18420"/>
    </cofactor>
</comment>
<evidence type="ECO:0000256" key="9">
    <source>
        <dbReference type="ARBA" id="ARBA00022842"/>
    </source>
</evidence>
<evidence type="ECO:0000256" key="4">
    <source>
        <dbReference type="ARBA" id="ARBA00009503"/>
    </source>
</evidence>
<accession>A0A7C0U767</accession>
<feature type="domain" description="Pterin-binding" evidence="13">
    <location>
        <begin position="10"/>
        <end position="263"/>
    </location>
</feature>
<reference evidence="14" key="1">
    <citation type="journal article" date="2020" name="mSystems">
        <title>Genome- and Community-Level Interaction Insights into Carbon Utilization and Element Cycling Functions of Hydrothermarchaeota in Hydrothermal Sediment.</title>
        <authorList>
            <person name="Zhou Z."/>
            <person name="Liu Y."/>
            <person name="Xu W."/>
            <person name="Pan J."/>
            <person name="Luo Z.H."/>
            <person name="Li M."/>
        </authorList>
    </citation>
    <scope>NUCLEOTIDE SEQUENCE [LARGE SCALE GENOMIC DNA]</scope>
    <source>
        <strain evidence="14">HyVt-115</strain>
    </source>
</reference>
<name>A0A7C0U767_9BACT</name>
<evidence type="ECO:0000256" key="11">
    <source>
        <dbReference type="ARBA" id="ARBA00030193"/>
    </source>
</evidence>
<gene>
    <name evidence="14" type="primary">folP</name>
    <name evidence="14" type="ORF">ENF32_04980</name>
</gene>
<dbReference type="EMBL" id="DQWS01000184">
    <property type="protein sequence ID" value="HDD53403.1"/>
    <property type="molecule type" value="Genomic_DNA"/>
</dbReference>
<dbReference type="FunFam" id="3.20.20.20:FF:000006">
    <property type="entry name" value="Dihydropteroate synthase"/>
    <property type="match status" value="1"/>
</dbReference>
<keyword evidence="8 12" id="KW-0479">Metal-binding</keyword>
<organism evidence="14">
    <name type="scientific">Thermosulfidibacter takaii</name>
    <dbReference type="NCBI Taxonomy" id="412593"/>
    <lineage>
        <taxon>Bacteria</taxon>
        <taxon>Pseudomonadati</taxon>
        <taxon>Thermosulfidibacterota</taxon>
        <taxon>Thermosulfidibacteria</taxon>
        <taxon>Thermosulfidibacterales</taxon>
        <taxon>Thermosulfidibacteraceae</taxon>
    </lineage>
</organism>
<dbReference type="EC" id="2.5.1.15" evidence="5 12"/>
<dbReference type="SUPFAM" id="SSF51717">
    <property type="entry name" value="Dihydropteroate synthetase-like"/>
    <property type="match status" value="1"/>
</dbReference>
<dbReference type="PANTHER" id="PTHR20941:SF1">
    <property type="entry name" value="FOLIC ACID SYNTHESIS PROTEIN FOL1"/>
    <property type="match status" value="1"/>
</dbReference>
<dbReference type="GO" id="GO:0004156">
    <property type="term" value="F:dihydropteroate synthase activity"/>
    <property type="evidence" value="ECO:0007669"/>
    <property type="project" value="UniProtKB-EC"/>
</dbReference>
<evidence type="ECO:0000256" key="7">
    <source>
        <dbReference type="ARBA" id="ARBA00022679"/>
    </source>
</evidence>
<dbReference type="InterPro" id="IPR011005">
    <property type="entry name" value="Dihydropteroate_synth-like_sf"/>
</dbReference>
<dbReference type="Pfam" id="PF00809">
    <property type="entry name" value="Pterin_bind"/>
    <property type="match status" value="1"/>
</dbReference>
<dbReference type="CDD" id="cd00739">
    <property type="entry name" value="DHPS"/>
    <property type="match status" value="1"/>
</dbReference>
<dbReference type="InterPro" id="IPR045031">
    <property type="entry name" value="DHP_synth-like"/>
</dbReference>
<evidence type="ECO:0000256" key="8">
    <source>
        <dbReference type="ARBA" id="ARBA00022723"/>
    </source>
</evidence>
<dbReference type="InterPro" id="IPR000489">
    <property type="entry name" value="Pterin-binding_dom"/>
</dbReference>
<dbReference type="AlphaFoldDB" id="A0A7C0U767"/>
<dbReference type="Proteomes" id="UP000885690">
    <property type="component" value="Unassembled WGS sequence"/>
</dbReference>
<dbReference type="InterPro" id="IPR006390">
    <property type="entry name" value="DHP_synth_dom"/>
</dbReference>
<dbReference type="PROSITE" id="PS00792">
    <property type="entry name" value="DHPS_1"/>
    <property type="match status" value="1"/>
</dbReference>
<evidence type="ECO:0000256" key="1">
    <source>
        <dbReference type="ARBA" id="ARBA00000012"/>
    </source>
</evidence>